<dbReference type="GO" id="GO:0004077">
    <property type="term" value="F:biotin--[biotin carboxyl-carrier protein] ligase activity"/>
    <property type="evidence" value="ECO:0007669"/>
    <property type="project" value="UniProtKB-EC"/>
</dbReference>
<dbReference type="PANTHER" id="PTHR12835">
    <property type="entry name" value="BIOTIN PROTEIN LIGASE"/>
    <property type="match status" value="1"/>
</dbReference>
<feature type="domain" description="BPL/LPL catalytic" evidence="2">
    <location>
        <begin position="7"/>
        <end position="191"/>
    </location>
</feature>
<dbReference type="EC" id="6.3.4.15" evidence="3"/>
<evidence type="ECO:0000313" key="3">
    <source>
        <dbReference type="EMBL" id="MPL74844.1"/>
    </source>
</evidence>
<dbReference type="InterPro" id="IPR004408">
    <property type="entry name" value="Biotin_CoA_COase_ligase"/>
</dbReference>
<sequence>MSTDRTDWPEGVARHVLGRVDSTMSEAARLAPHLAGPAWILGLEQSGGRGRRGRPWRMPAGNFAATYVFHPQVSPQQAALYSFVAALALEEALARVAGPHARLSIKWPNDVLLNGGKIAGILLESLGQGGRISQLAIGIGVNLAEAPDPTTLEAGAMAPVSLRAETGLVIAPEEFLTHLAPAFDRLARQFTTQGFAPIRAAWLARAARLGERLVARTGSETHEGIFETIDETGAMILRTAGGRMAISAAEIFF</sequence>
<dbReference type="Pfam" id="PF02237">
    <property type="entry name" value="BPL_C"/>
    <property type="match status" value="1"/>
</dbReference>
<dbReference type="GO" id="GO:0005737">
    <property type="term" value="C:cytoplasm"/>
    <property type="evidence" value="ECO:0007669"/>
    <property type="project" value="TreeGrafter"/>
</dbReference>
<dbReference type="NCBIfam" id="TIGR00121">
    <property type="entry name" value="birA_ligase"/>
    <property type="match status" value="1"/>
</dbReference>
<dbReference type="InterPro" id="IPR003142">
    <property type="entry name" value="BPL_C"/>
</dbReference>
<dbReference type="EMBL" id="VSSQ01000083">
    <property type="protein sequence ID" value="MPL74844.1"/>
    <property type="molecule type" value="Genomic_DNA"/>
</dbReference>
<dbReference type="AlphaFoldDB" id="A0A644U7C4"/>
<dbReference type="PANTHER" id="PTHR12835:SF5">
    <property type="entry name" value="BIOTIN--PROTEIN LIGASE"/>
    <property type="match status" value="1"/>
</dbReference>
<accession>A0A644U7C4</accession>
<evidence type="ECO:0000259" key="2">
    <source>
        <dbReference type="PROSITE" id="PS51733"/>
    </source>
</evidence>
<proteinExistence type="predicted"/>
<dbReference type="InterPro" id="IPR045864">
    <property type="entry name" value="aa-tRNA-synth_II/BPL/LPL"/>
</dbReference>
<keyword evidence="1 3" id="KW-0436">Ligase</keyword>
<reference evidence="3" key="1">
    <citation type="submission" date="2019-08" db="EMBL/GenBank/DDBJ databases">
        <authorList>
            <person name="Kucharzyk K."/>
            <person name="Murdoch R.W."/>
            <person name="Higgins S."/>
            <person name="Loffler F."/>
        </authorList>
    </citation>
    <scope>NUCLEOTIDE SEQUENCE</scope>
</reference>
<dbReference type="SUPFAM" id="SSF55681">
    <property type="entry name" value="Class II aaRS and biotin synthetases"/>
    <property type="match status" value="1"/>
</dbReference>
<organism evidence="3">
    <name type="scientific">bioreactor metagenome</name>
    <dbReference type="NCBI Taxonomy" id="1076179"/>
    <lineage>
        <taxon>unclassified sequences</taxon>
        <taxon>metagenomes</taxon>
        <taxon>ecological metagenomes</taxon>
    </lineage>
</organism>
<dbReference type="Gene3D" id="3.30.930.10">
    <property type="entry name" value="Bira Bifunctional Protein, Domain 2"/>
    <property type="match status" value="1"/>
</dbReference>
<gene>
    <name evidence="3" type="primary">birA_8</name>
    <name evidence="3" type="ORF">SDC9_20663</name>
</gene>
<name>A0A644U7C4_9ZZZZ</name>
<protein>
    <submittedName>
        <fullName evidence="3">Bifunctional ligase/repressor BirA</fullName>
        <ecNumber evidence="3">6.3.4.15</ecNumber>
    </submittedName>
</protein>
<dbReference type="Gene3D" id="2.30.30.100">
    <property type="match status" value="1"/>
</dbReference>
<dbReference type="Pfam" id="PF03099">
    <property type="entry name" value="BPL_LplA_LipB"/>
    <property type="match status" value="1"/>
</dbReference>
<evidence type="ECO:0000256" key="1">
    <source>
        <dbReference type="ARBA" id="ARBA00022598"/>
    </source>
</evidence>
<dbReference type="InterPro" id="IPR004143">
    <property type="entry name" value="BPL_LPL_catalytic"/>
</dbReference>
<comment type="caution">
    <text evidence="3">The sequence shown here is derived from an EMBL/GenBank/DDBJ whole genome shotgun (WGS) entry which is preliminary data.</text>
</comment>
<dbReference type="PROSITE" id="PS51733">
    <property type="entry name" value="BPL_LPL_CATALYTIC"/>
    <property type="match status" value="1"/>
</dbReference>